<dbReference type="UniPathway" id="UPA00085"/>
<comment type="pathway">
    <text evidence="10">Lipid metabolism; phospholipid metabolism.</text>
</comment>
<comment type="function">
    <text evidence="10">Catalyzes the reversible formation of acyl-phosphate (acyl-PO(4)) from acyl-[acyl-carrier-protein] (acyl-ACP). This enzyme utilizes acyl-ACP as fatty acyl donor, but not acyl-CoA.</text>
</comment>
<gene>
    <name evidence="10 11" type="primary">plsX</name>
    <name evidence="11" type="ORF">GTQ45_08875</name>
</gene>
<dbReference type="AlphaFoldDB" id="A0A845QCB1"/>
<dbReference type="PIRSF" id="PIRSF002465">
    <property type="entry name" value="Phsphlp_syn_PlsX"/>
    <property type="match status" value="1"/>
</dbReference>
<reference evidence="11 12" key="1">
    <citation type="journal article" date="2016" name="Int. J. Syst. Evol. Microbiol.">
        <title>Pyruvatibacter mobilis gen. nov., sp. nov., a marine bacterium from the culture broth of Picochlorum sp. 122.</title>
        <authorList>
            <person name="Wang G."/>
            <person name="Tang M."/>
            <person name="Wu H."/>
            <person name="Dai S."/>
            <person name="Li T."/>
            <person name="Chen C."/>
            <person name="He H."/>
            <person name="Fan J."/>
            <person name="Xiang W."/>
            <person name="Li X."/>
        </authorList>
    </citation>
    <scope>NUCLEOTIDE SEQUENCE [LARGE SCALE GENOMIC DNA]</scope>
    <source>
        <strain evidence="11 12">GYP-11</strain>
    </source>
</reference>
<dbReference type="EC" id="2.3.1.274" evidence="8 10"/>
<keyword evidence="4 10" id="KW-0808">Transferase</keyword>
<dbReference type="Gene3D" id="3.40.718.10">
    <property type="entry name" value="Isopropylmalate Dehydrogenase"/>
    <property type="match status" value="1"/>
</dbReference>
<keyword evidence="11" id="KW-0012">Acyltransferase</keyword>
<sequence>MAGGITIALDAMGGDLGCEAVVKGAGIARIRQPDVHYEFHGDEAQLKPLLETDDALAAVSTIHHTDVAVSMDDKPSQALRAGRRVSSMWLAIDAVREGRAQAAVSCGNTGALTVMSRMILKTMPGIERPAIAAIWPTMRGESIVLDVGANVVAEQKNLVNFAIMGEAMARTALGQLKPSVGLLNIGAEEMKGNEEIKGAAQFLREADLNFDFHGFVEGDDISKGTVDVVVTDGFTGNVALKTAEGTARLIADYLSNAMRRSLASRIGYLLARGAFNVLRQRMDPSKVNGGVFLGLNGVVVKSHGSATAEGIAAALDLAIDMARNDIIKKIAADLERVHGARTETAAAEASAIPQTAETGTE</sequence>
<evidence type="ECO:0000256" key="4">
    <source>
        <dbReference type="ARBA" id="ARBA00022679"/>
    </source>
</evidence>
<dbReference type="EMBL" id="WXYQ01000006">
    <property type="protein sequence ID" value="NBG95846.1"/>
    <property type="molecule type" value="Genomic_DNA"/>
</dbReference>
<comment type="subcellular location">
    <subcellularLocation>
        <location evidence="10">Cytoplasm</location>
    </subcellularLocation>
    <text evidence="10">Associated with the membrane possibly through PlsY.</text>
</comment>
<keyword evidence="7 10" id="KW-1208">Phospholipid metabolism</keyword>
<evidence type="ECO:0000256" key="10">
    <source>
        <dbReference type="HAMAP-Rule" id="MF_00019"/>
    </source>
</evidence>
<dbReference type="PANTHER" id="PTHR30100">
    <property type="entry name" value="FATTY ACID/PHOSPHOLIPID SYNTHESIS PROTEIN PLSX"/>
    <property type="match status" value="1"/>
</dbReference>
<evidence type="ECO:0000256" key="6">
    <source>
        <dbReference type="ARBA" id="ARBA00023209"/>
    </source>
</evidence>
<evidence type="ECO:0000256" key="3">
    <source>
        <dbReference type="ARBA" id="ARBA00022516"/>
    </source>
</evidence>
<evidence type="ECO:0000313" key="12">
    <source>
        <dbReference type="Proteomes" id="UP000470384"/>
    </source>
</evidence>
<dbReference type="HAMAP" id="MF_00019">
    <property type="entry name" value="PlsX"/>
    <property type="match status" value="1"/>
</dbReference>
<evidence type="ECO:0000256" key="1">
    <source>
        <dbReference type="ARBA" id="ARBA00001232"/>
    </source>
</evidence>
<keyword evidence="12" id="KW-1185">Reference proteome</keyword>
<name>A0A845QCB1_9HYPH</name>
<dbReference type="GeneID" id="300654549"/>
<evidence type="ECO:0000256" key="8">
    <source>
        <dbReference type="ARBA" id="ARBA00024069"/>
    </source>
</evidence>
<keyword evidence="3 10" id="KW-0444">Lipid biosynthesis</keyword>
<dbReference type="PANTHER" id="PTHR30100:SF1">
    <property type="entry name" value="PHOSPHATE ACYLTRANSFERASE"/>
    <property type="match status" value="1"/>
</dbReference>
<dbReference type="RefSeq" id="WP_160587728.1">
    <property type="nucleotide sequence ID" value="NZ_BMHN01000001.1"/>
</dbReference>
<dbReference type="Pfam" id="PF02504">
    <property type="entry name" value="FA_synthesis"/>
    <property type="match status" value="1"/>
</dbReference>
<protein>
    <recommendedName>
        <fullName evidence="8 10">Phosphate acyltransferase</fullName>
        <ecNumber evidence="8 10">2.3.1.274</ecNumber>
    </recommendedName>
    <alternativeName>
        <fullName evidence="10">Acyl-ACP phosphotransacylase</fullName>
    </alternativeName>
    <alternativeName>
        <fullName evidence="10">Acyl-[acyl-carrier-protein]--phosphate acyltransferase</fullName>
    </alternativeName>
    <alternativeName>
        <fullName evidence="10">Phosphate-acyl-ACP acyltransferase</fullName>
    </alternativeName>
</protein>
<organism evidence="11 12">
    <name type="scientific">Pyruvatibacter mobilis</name>
    <dbReference type="NCBI Taxonomy" id="1712261"/>
    <lineage>
        <taxon>Bacteria</taxon>
        <taxon>Pseudomonadati</taxon>
        <taxon>Pseudomonadota</taxon>
        <taxon>Alphaproteobacteria</taxon>
        <taxon>Hyphomicrobiales</taxon>
        <taxon>Parvibaculaceae</taxon>
        <taxon>Pyruvatibacter</taxon>
    </lineage>
</organism>
<comment type="catalytic activity">
    <reaction evidence="1 10">
        <text>a fatty acyl-[ACP] + phosphate = an acyl phosphate + holo-[ACP]</text>
        <dbReference type="Rhea" id="RHEA:42292"/>
        <dbReference type="Rhea" id="RHEA-COMP:9685"/>
        <dbReference type="Rhea" id="RHEA-COMP:14125"/>
        <dbReference type="ChEBI" id="CHEBI:43474"/>
        <dbReference type="ChEBI" id="CHEBI:59918"/>
        <dbReference type="ChEBI" id="CHEBI:64479"/>
        <dbReference type="ChEBI" id="CHEBI:138651"/>
        <dbReference type="EC" id="2.3.1.274"/>
    </reaction>
</comment>
<comment type="caution">
    <text evidence="11">The sequence shown here is derived from an EMBL/GenBank/DDBJ whole genome shotgun (WGS) entry which is preliminary data.</text>
</comment>
<dbReference type="InterPro" id="IPR003664">
    <property type="entry name" value="FA_synthesis"/>
</dbReference>
<comment type="subunit">
    <text evidence="9 10">Homodimer. Probably interacts with PlsY.</text>
</comment>
<comment type="similarity">
    <text evidence="10">Belongs to the PlsX family.</text>
</comment>
<accession>A0A845QCB1</accession>
<keyword evidence="2 10" id="KW-0963">Cytoplasm</keyword>
<dbReference type="GO" id="GO:0005737">
    <property type="term" value="C:cytoplasm"/>
    <property type="evidence" value="ECO:0007669"/>
    <property type="project" value="UniProtKB-SubCell"/>
</dbReference>
<proteinExistence type="inferred from homology"/>
<evidence type="ECO:0000256" key="9">
    <source>
        <dbReference type="ARBA" id="ARBA00046608"/>
    </source>
</evidence>
<dbReference type="NCBIfam" id="TIGR00182">
    <property type="entry name" value="plsX"/>
    <property type="match status" value="1"/>
</dbReference>
<keyword evidence="6 10" id="KW-0594">Phospholipid biosynthesis</keyword>
<evidence type="ECO:0000256" key="5">
    <source>
        <dbReference type="ARBA" id="ARBA00023098"/>
    </source>
</evidence>
<dbReference type="GO" id="GO:0006633">
    <property type="term" value="P:fatty acid biosynthetic process"/>
    <property type="evidence" value="ECO:0007669"/>
    <property type="project" value="UniProtKB-UniRule"/>
</dbReference>
<evidence type="ECO:0000256" key="2">
    <source>
        <dbReference type="ARBA" id="ARBA00022490"/>
    </source>
</evidence>
<dbReference type="GO" id="GO:0043811">
    <property type="term" value="F:phosphate:acyl-[acyl carrier protein] acyltransferase activity"/>
    <property type="evidence" value="ECO:0007669"/>
    <property type="project" value="UniProtKB-UniRule"/>
</dbReference>
<dbReference type="OrthoDB" id="9806408at2"/>
<evidence type="ECO:0000256" key="7">
    <source>
        <dbReference type="ARBA" id="ARBA00023264"/>
    </source>
</evidence>
<dbReference type="GO" id="GO:0008654">
    <property type="term" value="P:phospholipid biosynthetic process"/>
    <property type="evidence" value="ECO:0007669"/>
    <property type="project" value="UniProtKB-KW"/>
</dbReference>
<keyword evidence="5 10" id="KW-0443">Lipid metabolism</keyword>
<dbReference type="InterPro" id="IPR012281">
    <property type="entry name" value="Phospholipid_synth_PlsX-like"/>
</dbReference>
<evidence type="ECO:0000313" key="11">
    <source>
        <dbReference type="EMBL" id="NBG95846.1"/>
    </source>
</evidence>
<dbReference type="SUPFAM" id="SSF53659">
    <property type="entry name" value="Isocitrate/Isopropylmalate dehydrogenase-like"/>
    <property type="match status" value="1"/>
</dbReference>
<dbReference type="Proteomes" id="UP000470384">
    <property type="component" value="Unassembled WGS sequence"/>
</dbReference>